<sequence length="201" mass="21894">MNLNITALDRVPGDFYRHLRRTVKQHRELEAKKQHDEHCSVWVSAGDNAAQLRKLRNPPISVCDAILAVQISVPSVVVERVTSVGLITVDPAASPPLPAGAAPSPKSSASGITKSLLLPLLVVQHGGEYLETDVVGPAKLRMHLTAAVKFLAALDVFDFVVFGVITRGPLAIVPCAWAPRPEVDRVRHIFDRDPRPRLTLC</sequence>
<accession>A0ACB8RS35</accession>
<dbReference type="Proteomes" id="UP000814033">
    <property type="component" value="Unassembled WGS sequence"/>
</dbReference>
<gene>
    <name evidence="1" type="ORF">FA95DRAFT_1310080</name>
</gene>
<protein>
    <submittedName>
        <fullName evidence="1">Uncharacterized protein</fullName>
    </submittedName>
</protein>
<name>A0ACB8RS35_9AGAM</name>
<reference evidence="1" key="2">
    <citation type="journal article" date="2022" name="New Phytol.">
        <title>Evolutionary transition to the ectomycorrhizal habit in the genomes of a hyperdiverse lineage of mushroom-forming fungi.</title>
        <authorList>
            <person name="Looney B."/>
            <person name="Miyauchi S."/>
            <person name="Morin E."/>
            <person name="Drula E."/>
            <person name="Courty P.E."/>
            <person name="Kohler A."/>
            <person name="Kuo A."/>
            <person name="LaButti K."/>
            <person name="Pangilinan J."/>
            <person name="Lipzen A."/>
            <person name="Riley R."/>
            <person name="Andreopoulos W."/>
            <person name="He G."/>
            <person name="Johnson J."/>
            <person name="Nolan M."/>
            <person name="Tritt A."/>
            <person name="Barry K.W."/>
            <person name="Grigoriev I.V."/>
            <person name="Nagy L.G."/>
            <person name="Hibbett D."/>
            <person name="Henrissat B."/>
            <person name="Matheny P.B."/>
            <person name="Labbe J."/>
            <person name="Martin F.M."/>
        </authorList>
    </citation>
    <scope>NUCLEOTIDE SEQUENCE</scope>
    <source>
        <strain evidence="1">FP105234-sp</strain>
    </source>
</reference>
<dbReference type="EMBL" id="MU275916">
    <property type="protein sequence ID" value="KAI0046814.1"/>
    <property type="molecule type" value="Genomic_DNA"/>
</dbReference>
<organism evidence="1 2">
    <name type="scientific">Auriscalpium vulgare</name>
    <dbReference type="NCBI Taxonomy" id="40419"/>
    <lineage>
        <taxon>Eukaryota</taxon>
        <taxon>Fungi</taxon>
        <taxon>Dikarya</taxon>
        <taxon>Basidiomycota</taxon>
        <taxon>Agaricomycotina</taxon>
        <taxon>Agaricomycetes</taxon>
        <taxon>Russulales</taxon>
        <taxon>Auriscalpiaceae</taxon>
        <taxon>Auriscalpium</taxon>
    </lineage>
</organism>
<keyword evidence="2" id="KW-1185">Reference proteome</keyword>
<reference evidence="1" key="1">
    <citation type="submission" date="2021-02" db="EMBL/GenBank/DDBJ databases">
        <authorList>
            <consortium name="DOE Joint Genome Institute"/>
            <person name="Ahrendt S."/>
            <person name="Looney B.P."/>
            <person name="Miyauchi S."/>
            <person name="Morin E."/>
            <person name="Drula E."/>
            <person name="Courty P.E."/>
            <person name="Chicoki N."/>
            <person name="Fauchery L."/>
            <person name="Kohler A."/>
            <person name="Kuo A."/>
            <person name="Labutti K."/>
            <person name="Pangilinan J."/>
            <person name="Lipzen A."/>
            <person name="Riley R."/>
            <person name="Andreopoulos W."/>
            <person name="He G."/>
            <person name="Johnson J."/>
            <person name="Barry K.W."/>
            <person name="Grigoriev I.V."/>
            <person name="Nagy L."/>
            <person name="Hibbett D."/>
            <person name="Henrissat B."/>
            <person name="Matheny P.B."/>
            <person name="Labbe J."/>
            <person name="Martin F."/>
        </authorList>
    </citation>
    <scope>NUCLEOTIDE SEQUENCE</scope>
    <source>
        <strain evidence="1">FP105234-sp</strain>
    </source>
</reference>
<comment type="caution">
    <text evidence="1">The sequence shown here is derived from an EMBL/GenBank/DDBJ whole genome shotgun (WGS) entry which is preliminary data.</text>
</comment>
<evidence type="ECO:0000313" key="2">
    <source>
        <dbReference type="Proteomes" id="UP000814033"/>
    </source>
</evidence>
<proteinExistence type="predicted"/>
<evidence type="ECO:0000313" key="1">
    <source>
        <dbReference type="EMBL" id="KAI0046814.1"/>
    </source>
</evidence>